<dbReference type="AlphaFoldDB" id="A0A4S3J051"/>
<keyword evidence="2" id="KW-1185">Reference proteome</keyword>
<proteinExistence type="predicted"/>
<dbReference type="Proteomes" id="UP000308092">
    <property type="component" value="Unassembled WGS sequence"/>
</dbReference>
<dbReference type="EMBL" id="SOSA01001011">
    <property type="protein sequence ID" value="THC87872.1"/>
    <property type="molecule type" value="Genomic_DNA"/>
</dbReference>
<comment type="caution">
    <text evidence="1">The sequence shown here is derived from an EMBL/GenBank/DDBJ whole genome shotgun (WGS) entry which is preliminary data.</text>
</comment>
<dbReference type="VEuPathDB" id="FungiDB:EYZ11_012683"/>
<name>A0A4S3J051_9EURO</name>
<evidence type="ECO:0000313" key="2">
    <source>
        <dbReference type="Proteomes" id="UP000308092"/>
    </source>
</evidence>
<protein>
    <submittedName>
        <fullName evidence="1">Uncharacterized protein</fullName>
    </submittedName>
</protein>
<organism evidence="1 2">
    <name type="scientific">Aspergillus tanneri</name>
    <dbReference type="NCBI Taxonomy" id="1220188"/>
    <lineage>
        <taxon>Eukaryota</taxon>
        <taxon>Fungi</taxon>
        <taxon>Dikarya</taxon>
        <taxon>Ascomycota</taxon>
        <taxon>Pezizomycotina</taxon>
        <taxon>Eurotiomycetes</taxon>
        <taxon>Eurotiomycetidae</taxon>
        <taxon>Eurotiales</taxon>
        <taxon>Aspergillaceae</taxon>
        <taxon>Aspergillus</taxon>
        <taxon>Aspergillus subgen. Circumdati</taxon>
    </lineage>
</organism>
<sequence length="52" mass="5887">MPHIKIYQCQNHLIGYQHKIDKIDDAQISSGQVREPYYISSQEGRSTASGPP</sequence>
<accession>A0A4S3J051</accession>
<evidence type="ECO:0000313" key="1">
    <source>
        <dbReference type="EMBL" id="THC87872.1"/>
    </source>
</evidence>
<reference evidence="1 2" key="1">
    <citation type="submission" date="2019-03" db="EMBL/GenBank/DDBJ databases">
        <title>The genome sequence of a newly discovered highly antifungal drug resistant Aspergillus species, Aspergillus tanneri NIH 1004.</title>
        <authorList>
            <person name="Mounaud S."/>
            <person name="Singh I."/>
            <person name="Joardar V."/>
            <person name="Pakala S."/>
            <person name="Pakala S."/>
            <person name="Venepally P."/>
            <person name="Hoover J."/>
            <person name="Nierman W."/>
            <person name="Chung J."/>
            <person name="Losada L."/>
        </authorList>
    </citation>
    <scope>NUCLEOTIDE SEQUENCE [LARGE SCALE GENOMIC DNA]</scope>
    <source>
        <strain evidence="1 2">NIH1004</strain>
    </source>
</reference>
<gene>
    <name evidence="1" type="ORF">EYZ11_012683</name>
</gene>